<dbReference type="OrthoDB" id="8910510at2"/>
<evidence type="ECO:0008006" key="4">
    <source>
        <dbReference type="Google" id="ProtNLM"/>
    </source>
</evidence>
<feature type="compositionally biased region" description="Polar residues" evidence="1">
    <location>
        <begin position="140"/>
        <end position="152"/>
    </location>
</feature>
<name>A0A2P7NY28_9PROT</name>
<dbReference type="RefSeq" id="WP_106705800.1">
    <property type="nucleotide sequence ID" value="NZ_PXXU01000006.1"/>
</dbReference>
<gene>
    <name evidence="2" type="ORF">C7H79_02915</name>
</gene>
<reference evidence="2 3" key="1">
    <citation type="submission" date="2018-03" db="EMBL/GenBank/DDBJ databases">
        <title>Draft genome of Nitrosomonas supralitoralis APG5.</title>
        <authorList>
            <person name="Urakawa H."/>
            <person name="Lopez J.V."/>
        </authorList>
    </citation>
    <scope>NUCLEOTIDE SEQUENCE [LARGE SCALE GENOMIC DNA]</scope>
    <source>
        <strain evidence="2 3">APG5</strain>
    </source>
</reference>
<evidence type="ECO:0000313" key="2">
    <source>
        <dbReference type="EMBL" id="PSJ18339.1"/>
    </source>
</evidence>
<keyword evidence="3" id="KW-1185">Reference proteome</keyword>
<evidence type="ECO:0000313" key="3">
    <source>
        <dbReference type="Proteomes" id="UP000241912"/>
    </source>
</evidence>
<proteinExistence type="predicted"/>
<feature type="region of interest" description="Disordered" evidence="1">
    <location>
        <begin position="132"/>
        <end position="160"/>
    </location>
</feature>
<dbReference type="Proteomes" id="UP000241912">
    <property type="component" value="Unassembled WGS sequence"/>
</dbReference>
<organism evidence="2 3">
    <name type="scientific">Nitrosomonas supralitoralis</name>
    <dbReference type="NCBI Taxonomy" id="2116706"/>
    <lineage>
        <taxon>Bacteria</taxon>
        <taxon>Pseudomonadati</taxon>
        <taxon>Pseudomonadota</taxon>
        <taxon>Betaproteobacteria</taxon>
        <taxon>Nitrosomonadales</taxon>
        <taxon>Nitrosomonadaceae</taxon>
        <taxon>Nitrosomonas</taxon>
    </lineage>
</organism>
<dbReference type="InterPro" id="IPR036388">
    <property type="entry name" value="WH-like_DNA-bd_sf"/>
</dbReference>
<dbReference type="AlphaFoldDB" id="A0A2P7NY28"/>
<accession>A0A2P7NY28</accession>
<dbReference type="EMBL" id="PXXU01000006">
    <property type="protein sequence ID" value="PSJ18339.1"/>
    <property type="molecule type" value="Genomic_DNA"/>
</dbReference>
<evidence type="ECO:0000256" key="1">
    <source>
        <dbReference type="SAM" id="MobiDB-lite"/>
    </source>
</evidence>
<comment type="caution">
    <text evidence="2">The sequence shown here is derived from an EMBL/GenBank/DDBJ whole genome shotgun (WGS) entry which is preliminary data.</text>
</comment>
<dbReference type="Gene3D" id="1.10.10.10">
    <property type="entry name" value="Winged helix-like DNA-binding domain superfamily/Winged helix DNA-binding domain"/>
    <property type="match status" value="1"/>
</dbReference>
<protein>
    <recommendedName>
        <fullName evidence="4">Helix-turn-helix domain-containing protein</fullName>
    </recommendedName>
</protein>
<sequence>MSKKPKKPAETFTGGFSRIPHAVMDSQAFIGLSDRGKSLLFALIRQINGSNNGRLQLTYKWLSQHGWQSNSANRKAIAELIERGLIVSTRLGGLNAGCNWYAVTWLQISSYVGLDISNQTYKQGAWADCKLPPIGRRTPPQKQNTQAGSRTSARPVVGSGEQFTRPVVGSEKTVFDQFTRPVYGHNVSIPYTPREHSKRRVVGKPLKGVIQ</sequence>